<protein>
    <submittedName>
        <fullName evidence="3">Helix-turn-helix domain-containing protein</fullName>
    </submittedName>
</protein>
<evidence type="ECO:0000313" key="3">
    <source>
        <dbReference type="EMBL" id="HIY72626.1"/>
    </source>
</evidence>
<feature type="compositionally biased region" description="Pro residues" evidence="1">
    <location>
        <begin position="100"/>
        <end position="110"/>
    </location>
</feature>
<feature type="region of interest" description="Disordered" evidence="1">
    <location>
        <begin position="97"/>
        <end position="181"/>
    </location>
</feature>
<dbReference type="InterPro" id="IPR046059">
    <property type="entry name" value="DUF6017"/>
</dbReference>
<dbReference type="EMBL" id="DXCX01000017">
    <property type="protein sequence ID" value="HIY72626.1"/>
    <property type="molecule type" value="Genomic_DNA"/>
</dbReference>
<feature type="domain" description="DUF6017" evidence="2">
    <location>
        <begin position="159"/>
        <end position="300"/>
    </location>
</feature>
<dbReference type="Proteomes" id="UP000886824">
    <property type="component" value="Unassembled WGS sequence"/>
</dbReference>
<dbReference type="Pfam" id="PF19481">
    <property type="entry name" value="DUF6017"/>
    <property type="match status" value="1"/>
</dbReference>
<comment type="caution">
    <text evidence="3">The sequence shown here is derived from an EMBL/GenBank/DDBJ whole genome shotgun (WGS) entry which is preliminary data.</text>
</comment>
<evidence type="ECO:0000259" key="2">
    <source>
        <dbReference type="Pfam" id="PF19481"/>
    </source>
</evidence>
<proteinExistence type="predicted"/>
<gene>
    <name evidence="3" type="ORF">H9826_01450</name>
</gene>
<reference evidence="3" key="2">
    <citation type="submission" date="2021-04" db="EMBL/GenBank/DDBJ databases">
        <authorList>
            <person name="Gilroy R."/>
        </authorList>
    </citation>
    <scope>NUCLEOTIDE SEQUENCE</scope>
    <source>
        <strain evidence="3">CHK33-7979</strain>
    </source>
</reference>
<name>A0A9D2CC95_9FIRM</name>
<evidence type="ECO:0000313" key="4">
    <source>
        <dbReference type="Proteomes" id="UP000886824"/>
    </source>
</evidence>
<sequence>MAVFRVERTENYTIMSNYHLRDKSISLKAKGLLSQMLSLPEDWDYTLTGLAKINQEGKDAIRAAVTELERAGYIYRRQTVDRAGKFSSNEYIIRERPVSAPVPPAGPPSAIPSSGNPTTGHPAAVDTAAEHPTQIKKERQKKEKQKTDLRSKESLPFPSAPFPGAEEAKGRKRRREKPVDRREMDTYRSLIRENLGYEDFVRERPWDAGQLDEMVELMVETVCSNRESIRVCGNDLPQAVVKSRLLKLDGDHIRFVFDCLRDNTTQIRNIRQYLLATLYNAPATMESYYAAQVNHDLYSGVA</sequence>
<evidence type="ECO:0000256" key="1">
    <source>
        <dbReference type="SAM" id="MobiDB-lite"/>
    </source>
</evidence>
<dbReference type="AlphaFoldDB" id="A0A9D2CC95"/>
<feature type="compositionally biased region" description="Basic and acidic residues" evidence="1">
    <location>
        <begin position="133"/>
        <end position="153"/>
    </location>
</feature>
<accession>A0A9D2CC95</accession>
<organism evidence="3 4">
    <name type="scientific">Candidatus Intestinimonas merdavium</name>
    <dbReference type="NCBI Taxonomy" id="2838622"/>
    <lineage>
        <taxon>Bacteria</taxon>
        <taxon>Bacillati</taxon>
        <taxon>Bacillota</taxon>
        <taxon>Clostridia</taxon>
        <taxon>Eubacteriales</taxon>
        <taxon>Intestinimonas</taxon>
    </lineage>
</organism>
<reference evidence="3" key="1">
    <citation type="journal article" date="2021" name="PeerJ">
        <title>Extensive microbial diversity within the chicken gut microbiome revealed by metagenomics and culture.</title>
        <authorList>
            <person name="Gilroy R."/>
            <person name="Ravi A."/>
            <person name="Getino M."/>
            <person name="Pursley I."/>
            <person name="Horton D.L."/>
            <person name="Alikhan N.F."/>
            <person name="Baker D."/>
            <person name="Gharbi K."/>
            <person name="Hall N."/>
            <person name="Watson M."/>
            <person name="Adriaenssens E.M."/>
            <person name="Foster-Nyarko E."/>
            <person name="Jarju S."/>
            <person name="Secka A."/>
            <person name="Antonio M."/>
            <person name="Oren A."/>
            <person name="Chaudhuri R.R."/>
            <person name="La Ragione R."/>
            <person name="Hildebrand F."/>
            <person name="Pallen M.J."/>
        </authorList>
    </citation>
    <scope>NUCLEOTIDE SEQUENCE</scope>
    <source>
        <strain evidence="3">CHK33-7979</strain>
    </source>
</reference>